<feature type="compositionally biased region" description="Polar residues" evidence="1">
    <location>
        <begin position="150"/>
        <end position="175"/>
    </location>
</feature>
<reference evidence="3 4" key="1">
    <citation type="submission" date="2019-09" db="EMBL/GenBank/DDBJ databases">
        <title>Bird 10,000 Genomes (B10K) Project - Family phase.</title>
        <authorList>
            <person name="Zhang G."/>
        </authorList>
    </citation>
    <scope>NUCLEOTIDE SEQUENCE [LARGE SCALE GENOMIC DNA]</scope>
    <source>
        <strain evidence="3">B10K-DU-009-59</strain>
        <tissue evidence="3">Muscle</tissue>
    </source>
</reference>
<keyword evidence="2" id="KW-0812">Transmembrane</keyword>
<dbReference type="Pfam" id="PF15672">
    <property type="entry name" value="Mucin15"/>
    <property type="match status" value="1"/>
</dbReference>
<keyword evidence="4" id="KW-1185">Reference proteome</keyword>
<sequence length="284" mass="30511">QLTSLRFVLHMTTTVSPSTIIHAAPAAANAKENVMKRTEIISGAKSIFLKSSDGITFSSNVPKNAINNSAINMYRSSMSSATFRTTDDFSEVTKSAAAMSTSTWTPSHSTVIYTTLGALVLPSDNSSIKPTMLFPISVILTSPIVKQDSPTPNFNPIQQTTKLNNNSSKPVTASPNPKDANEVKTKKEVIVGIIVGAILGSVLIGSIGYFIYAVKRPESFSHRWLQGVTQVRNSTNNSSELYDMSFRCALDDKTSTADKTEEDNAGCPSDSIPMADITPSHPSL</sequence>
<feature type="region of interest" description="Disordered" evidence="1">
    <location>
        <begin position="150"/>
        <end position="181"/>
    </location>
</feature>
<comment type="caution">
    <text evidence="3">The sequence shown here is derived from an EMBL/GenBank/DDBJ whole genome shotgun (WGS) entry which is preliminary data.</text>
</comment>
<feature type="non-terminal residue" evidence="3">
    <location>
        <position position="1"/>
    </location>
</feature>
<protein>
    <submittedName>
        <fullName evidence="3">MUC15 protein</fullName>
    </submittedName>
</protein>
<accession>A0A7L0LPH6</accession>
<keyword evidence="2" id="KW-1133">Transmembrane helix</keyword>
<proteinExistence type="predicted"/>
<evidence type="ECO:0000256" key="2">
    <source>
        <dbReference type="SAM" id="Phobius"/>
    </source>
</evidence>
<dbReference type="EMBL" id="VXAN01000674">
    <property type="protein sequence ID" value="NXK69392.1"/>
    <property type="molecule type" value="Genomic_DNA"/>
</dbReference>
<evidence type="ECO:0000256" key="1">
    <source>
        <dbReference type="SAM" id="MobiDB-lite"/>
    </source>
</evidence>
<gene>
    <name evidence="3" type="primary">Muc15</name>
    <name evidence="3" type="ORF">SYLVIR_R15303</name>
</gene>
<keyword evidence="2" id="KW-0472">Membrane</keyword>
<evidence type="ECO:0000313" key="3">
    <source>
        <dbReference type="EMBL" id="NXK69392.1"/>
    </source>
</evidence>
<feature type="transmembrane region" description="Helical" evidence="2">
    <location>
        <begin position="189"/>
        <end position="214"/>
    </location>
</feature>
<dbReference type="AlphaFoldDB" id="A0A7L0LPH6"/>
<evidence type="ECO:0000313" key="4">
    <source>
        <dbReference type="Proteomes" id="UP000567822"/>
    </source>
</evidence>
<name>A0A7L0LPH6_9SYLV</name>
<feature type="region of interest" description="Disordered" evidence="1">
    <location>
        <begin position="255"/>
        <end position="284"/>
    </location>
</feature>
<dbReference type="PANTHER" id="PTHR45427">
    <property type="entry name" value="MUCIN-15"/>
    <property type="match status" value="1"/>
</dbReference>
<organism evidence="3 4">
    <name type="scientific">Sylvietta virens</name>
    <name type="common">Green crombec</name>
    <dbReference type="NCBI Taxonomy" id="208069"/>
    <lineage>
        <taxon>Eukaryota</taxon>
        <taxon>Metazoa</taxon>
        <taxon>Chordata</taxon>
        <taxon>Craniata</taxon>
        <taxon>Vertebrata</taxon>
        <taxon>Euteleostomi</taxon>
        <taxon>Archelosauria</taxon>
        <taxon>Archosauria</taxon>
        <taxon>Dinosauria</taxon>
        <taxon>Saurischia</taxon>
        <taxon>Theropoda</taxon>
        <taxon>Coelurosauria</taxon>
        <taxon>Aves</taxon>
        <taxon>Neognathae</taxon>
        <taxon>Neoaves</taxon>
        <taxon>Telluraves</taxon>
        <taxon>Australaves</taxon>
        <taxon>Passeriformes</taxon>
        <taxon>Sylvioidea</taxon>
        <taxon>Sylviidae</taxon>
        <taxon>Acrocephalinae</taxon>
        <taxon>Sylvietta</taxon>
    </lineage>
</organism>
<dbReference type="InterPro" id="IPR031371">
    <property type="entry name" value="Mucin-15"/>
</dbReference>
<feature type="non-terminal residue" evidence="3">
    <location>
        <position position="284"/>
    </location>
</feature>
<dbReference type="Proteomes" id="UP000567822">
    <property type="component" value="Unassembled WGS sequence"/>
</dbReference>
<dbReference type="PANTHER" id="PTHR45427:SF1">
    <property type="entry name" value="MUCIN-15"/>
    <property type="match status" value="1"/>
</dbReference>